<organism evidence="2 3">
    <name type="scientific">Aliarcobacter butzleri</name>
    <dbReference type="NCBI Taxonomy" id="28197"/>
    <lineage>
        <taxon>Bacteria</taxon>
        <taxon>Pseudomonadati</taxon>
        <taxon>Campylobacterota</taxon>
        <taxon>Epsilonproteobacteria</taxon>
        <taxon>Campylobacterales</taxon>
        <taxon>Arcobacteraceae</taxon>
        <taxon>Aliarcobacter</taxon>
    </lineage>
</organism>
<evidence type="ECO:0000313" key="2">
    <source>
        <dbReference type="EMBL" id="MDN5123232.1"/>
    </source>
</evidence>
<dbReference type="RefSeq" id="WP_260917566.1">
    <property type="nucleotide sequence ID" value="NZ_JAODER010000004.1"/>
</dbReference>
<proteinExistence type="predicted"/>
<evidence type="ECO:0000313" key="1">
    <source>
        <dbReference type="EMBL" id="MDN5063723.1"/>
    </source>
</evidence>
<reference evidence="2" key="1">
    <citation type="journal article" date="2023" name="Microorganisms">
        <title>Genomic Characterization of Arcobacter butzleri Strains Isolated from Various Sources in Lithuania.</title>
        <authorList>
            <person name="Uljanovas D."/>
            <person name="Golz G."/>
            <person name="Fleischmann S."/>
            <person name="Kudirkiene E."/>
            <person name="Kasetiene N."/>
            <person name="Grineviciene A."/>
            <person name="Tamuleviciene E."/>
            <person name="Aksomaitiene J."/>
            <person name="Alter T."/>
            <person name="Malakauskas M."/>
        </authorList>
    </citation>
    <scope>NUCLEOTIDE SEQUENCE</scope>
    <source>
        <strain evidence="1">RCM39</strain>
        <strain evidence="2">S41</strain>
    </source>
</reference>
<dbReference type="EMBL" id="JAPZDC010000003">
    <property type="protein sequence ID" value="MDN5063723.1"/>
    <property type="molecule type" value="Genomic_DNA"/>
</dbReference>
<name>A0AAW7QAE2_9BACT</name>
<reference evidence="2" key="2">
    <citation type="submission" date="2023-01" db="EMBL/GenBank/DDBJ databases">
        <authorList>
            <person name="Uljanovas D."/>
        </authorList>
    </citation>
    <scope>NUCLEOTIDE SEQUENCE</scope>
    <source>
        <strain evidence="1">RCM39</strain>
        <strain evidence="2">S41</strain>
    </source>
</reference>
<dbReference type="Proteomes" id="UP001171529">
    <property type="component" value="Unassembled WGS sequence"/>
</dbReference>
<sequence>MNNEKWFDDTLLIELGRKEDLAKKELEQKNKCKKFCDFLFKLKNKLVFWSSKK</sequence>
<accession>A0AAW7QAE2</accession>
<evidence type="ECO:0008006" key="4">
    <source>
        <dbReference type="Google" id="ProtNLM"/>
    </source>
</evidence>
<dbReference type="EMBL" id="JAQJJG010000004">
    <property type="protein sequence ID" value="MDN5123232.1"/>
    <property type="molecule type" value="Genomic_DNA"/>
</dbReference>
<comment type="caution">
    <text evidence="2">The sequence shown here is derived from an EMBL/GenBank/DDBJ whole genome shotgun (WGS) entry which is preliminary data.</text>
</comment>
<dbReference type="Proteomes" id="UP001170364">
    <property type="component" value="Unassembled WGS sequence"/>
</dbReference>
<protein>
    <recommendedName>
        <fullName evidence="4">Phage protein</fullName>
    </recommendedName>
</protein>
<gene>
    <name evidence="1" type="ORF">O8C91_05870</name>
    <name evidence="2" type="ORF">PJV93_04845</name>
</gene>
<dbReference type="AlphaFoldDB" id="A0AAW7QAE2"/>
<evidence type="ECO:0000313" key="3">
    <source>
        <dbReference type="Proteomes" id="UP001170364"/>
    </source>
</evidence>